<dbReference type="InterPro" id="IPR036865">
    <property type="entry name" value="CRAL-TRIO_dom_sf"/>
</dbReference>
<dbReference type="AlphaFoldDB" id="A0ABD1EQ33"/>
<evidence type="ECO:0000259" key="1">
    <source>
        <dbReference type="PROSITE" id="PS50191"/>
    </source>
</evidence>
<evidence type="ECO:0000313" key="2">
    <source>
        <dbReference type="EMBL" id="KAL1500878.1"/>
    </source>
</evidence>
<dbReference type="Pfam" id="PF03765">
    <property type="entry name" value="CRAL_TRIO_N"/>
    <property type="match status" value="1"/>
</dbReference>
<dbReference type="PRINTS" id="PR00180">
    <property type="entry name" value="CRETINALDHBP"/>
</dbReference>
<dbReference type="Pfam" id="PF00650">
    <property type="entry name" value="CRAL_TRIO"/>
    <property type="match status" value="1"/>
</dbReference>
<dbReference type="Gene3D" id="1.20.5.1200">
    <property type="entry name" value="Alpha-tocopherol transfer"/>
    <property type="match status" value="1"/>
</dbReference>
<dbReference type="PANTHER" id="PTHR10174">
    <property type="entry name" value="ALPHA-TOCOPHEROL TRANSFER PROTEIN-RELATED"/>
    <property type="match status" value="1"/>
</dbReference>
<dbReference type="InterPro" id="IPR001251">
    <property type="entry name" value="CRAL-TRIO_dom"/>
</dbReference>
<sequence>MGNWYSSKNVKYNDIINMPLDPDVLYELDLDDPPLEILDWAKEHIHENPDTKCLALEDFRDMIYGRGDCTPHRTDDAFLLRFLRGRKFNMEAAYRLFVNYYNFKEDNPKFYENVDLKRLLRIACDDIITVPPYREQTGRRILLYRIGNWNPEKYTVHELFQATMVILELAILEPRAQILGGIGFFDMSDLTLNQAYYMTPNIAHKIVQILVTSFPMKIHAIHVVFQPFIFDIVYKVFQPFLTGTMKNRVFFHGENMASLHKHIDPKHLPQKYGGRHPDYDYSPWIAGFAKSEKIKKELTSLGYIIDEMEYADYKSDSDKSEH</sequence>
<organism evidence="2 3">
    <name type="scientific">Hypothenemus hampei</name>
    <name type="common">Coffee berry borer</name>
    <dbReference type="NCBI Taxonomy" id="57062"/>
    <lineage>
        <taxon>Eukaryota</taxon>
        <taxon>Metazoa</taxon>
        <taxon>Ecdysozoa</taxon>
        <taxon>Arthropoda</taxon>
        <taxon>Hexapoda</taxon>
        <taxon>Insecta</taxon>
        <taxon>Pterygota</taxon>
        <taxon>Neoptera</taxon>
        <taxon>Endopterygota</taxon>
        <taxon>Coleoptera</taxon>
        <taxon>Polyphaga</taxon>
        <taxon>Cucujiformia</taxon>
        <taxon>Curculionidae</taxon>
        <taxon>Scolytinae</taxon>
        <taxon>Hypothenemus</taxon>
    </lineage>
</organism>
<dbReference type="SUPFAM" id="SSF46938">
    <property type="entry name" value="CRAL/TRIO N-terminal domain"/>
    <property type="match status" value="1"/>
</dbReference>
<reference evidence="2 3" key="1">
    <citation type="submission" date="2024-05" db="EMBL/GenBank/DDBJ databases">
        <title>Genetic variation in Jamaican populations of the coffee berry borer (Hypothenemus hampei).</title>
        <authorList>
            <person name="Errbii M."/>
            <person name="Myrie A."/>
        </authorList>
    </citation>
    <scope>NUCLEOTIDE SEQUENCE [LARGE SCALE GENOMIC DNA]</scope>
    <source>
        <strain evidence="2">JA-Hopewell-2020-01-JO</strain>
        <tissue evidence="2">Whole body</tissue>
    </source>
</reference>
<feature type="domain" description="CRAL-TRIO" evidence="1">
    <location>
        <begin position="134"/>
        <end position="280"/>
    </location>
</feature>
<dbReference type="Gene3D" id="3.40.525.10">
    <property type="entry name" value="CRAL-TRIO lipid binding domain"/>
    <property type="match status" value="1"/>
</dbReference>
<protein>
    <recommendedName>
        <fullName evidence="1">CRAL-TRIO domain-containing protein</fullName>
    </recommendedName>
</protein>
<dbReference type="Gene3D" id="1.10.8.20">
    <property type="entry name" value="N-terminal domain of phosphatidylinositol transfer protein sec14p"/>
    <property type="match status" value="1"/>
</dbReference>
<evidence type="ECO:0000313" key="3">
    <source>
        <dbReference type="Proteomes" id="UP001566132"/>
    </source>
</evidence>
<comment type="caution">
    <text evidence="2">The sequence shown here is derived from an EMBL/GenBank/DDBJ whole genome shotgun (WGS) entry which is preliminary data.</text>
</comment>
<dbReference type="Proteomes" id="UP001566132">
    <property type="component" value="Unassembled WGS sequence"/>
</dbReference>
<dbReference type="CDD" id="cd00170">
    <property type="entry name" value="SEC14"/>
    <property type="match status" value="1"/>
</dbReference>
<dbReference type="InterPro" id="IPR036273">
    <property type="entry name" value="CRAL/TRIO_N_dom_sf"/>
</dbReference>
<keyword evidence="3" id="KW-1185">Reference proteome</keyword>
<name>A0ABD1EQ33_HYPHA</name>
<gene>
    <name evidence="2" type="ORF">ABEB36_006303</name>
</gene>
<dbReference type="SMART" id="SM00516">
    <property type="entry name" value="SEC14"/>
    <property type="match status" value="1"/>
</dbReference>
<dbReference type="SUPFAM" id="SSF52087">
    <property type="entry name" value="CRAL/TRIO domain"/>
    <property type="match status" value="1"/>
</dbReference>
<accession>A0ABD1EQ33</accession>
<dbReference type="SMART" id="SM01100">
    <property type="entry name" value="CRAL_TRIO_N"/>
    <property type="match status" value="1"/>
</dbReference>
<dbReference type="PROSITE" id="PS50191">
    <property type="entry name" value="CRAL_TRIO"/>
    <property type="match status" value="1"/>
</dbReference>
<dbReference type="InterPro" id="IPR011074">
    <property type="entry name" value="CRAL/TRIO_N_dom"/>
</dbReference>
<dbReference type="PANTHER" id="PTHR10174:SF234">
    <property type="entry name" value="SD01558P"/>
    <property type="match status" value="1"/>
</dbReference>
<dbReference type="EMBL" id="JBDJPC010000005">
    <property type="protein sequence ID" value="KAL1500878.1"/>
    <property type="molecule type" value="Genomic_DNA"/>
</dbReference>
<proteinExistence type="predicted"/>